<accession>A0ABT5S6D3</accession>
<dbReference type="EMBL" id="JAOSLC020000002">
    <property type="protein sequence ID" value="MDD7913640.1"/>
    <property type="molecule type" value="Genomic_DNA"/>
</dbReference>
<gene>
    <name evidence="1" type="ORF">N5A56_004050</name>
</gene>
<reference evidence="1" key="1">
    <citation type="submission" date="2023-02" db="EMBL/GenBank/DDBJ databases">
        <title>Polaribacter ponticola sp. nov., isolated from seawater.</title>
        <authorList>
            <person name="Baek J.H."/>
            <person name="Kim J.M."/>
            <person name="Choi D.G."/>
            <person name="Jeon C.O."/>
        </authorList>
    </citation>
    <scope>NUCLEOTIDE SEQUENCE</scope>
    <source>
        <strain evidence="1">MSW5</strain>
    </source>
</reference>
<evidence type="ECO:0000313" key="1">
    <source>
        <dbReference type="EMBL" id="MDD7913640.1"/>
    </source>
</evidence>
<evidence type="ECO:0008006" key="3">
    <source>
        <dbReference type="Google" id="ProtNLM"/>
    </source>
</evidence>
<evidence type="ECO:0000313" key="2">
    <source>
        <dbReference type="Proteomes" id="UP001151478"/>
    </source>
</evidence>
<proteinExistence type="predicted"/>
<protein>
    <recommendedName>
        <fullName evidence="3">Fibronectin type-III domain-containing protein</fullName>
    </recommendedName>
</protein>
<dbReference type="RefSeq" id="WP_265726265.1">
    <property type="nucleotide sequence ID" value="NZ_JAOSLC020000002.1"/>
</dbReference>
<sequence length="247" mass="28677">MKLHRFLLFITFLIFLYSCSEDNDITTPRNLQEYLELNSYRESGNVIACAANADQNLSLSYVFYYPIEGATEVRYYEADSLNVDENNFSNYRRKNLTEVSVFGDKLSRFSRTDSEESWCIITYLTEGKLHKSDPIRLKNATSPTIWEDEVAINQSVTLSPKFTWSDFNITDNDIYFQVIANEDDDFISGTYTIDNYFQFYNTDNVVLNITTTTPVDLILDETYNFTLMAVSEDNWVNLVIQKSFVAE</sequence>
<keyword evidence="2" id="KW-1185">Reference proteome</keyword>
<comment type="caution">
    <text evidence="1">The sequence shown here is derived from an EMBL/GenBank/DDBJ whole genome shotgun (WGS) entry which is preliminary data.</text>
</comment>
<organism evidence="1 2">
    <name type="scientific">Polaribacter ponticola</name>
    <dbReference type="NCBI Taxonomy" id="2978475"/>
    <lineage>
        <taxon>Bacteria</taxon>
        <taxon>Pseudomonadati</taxon>
        <taxon>Bacteroidota</taxon>
        <taxon>Flavobacteriia</taxon>
        <taxon>Flavobacteriales</taxon>
        <taxon>Flavobacteriaceae</taxon>
    </lineage>
</organism>
<name>A0ABT5S6D3_9FLAO</name>
<dbReference type="Proteomes" id="UP001151478">
    <property type="component" value="Unassembled WGS sequence"/>
</dbReference>
<dbReference type="PROSITE" id="PS51257">
    <property type="entry name" value="PROKAR_LIPOPROTEIN"/>
    <property type="match status" value="1"/>
</dbReference>